<keyword evidence="1" id="KW-1133">Transmembrane helix</keyword>
<sequence>MKLKCLFPEHVPGGLRLKFLQKARFAWVFPLVIAGIVTAASLVSPMDQTQWFWTVGIVLVLVLLALVSLVTVLYAGLGHKVCFPNASKTAEVFCNLSETGLAFESEDPGVIYIPNVDWSEVPLYQIEGYDLYLSPAGGGPVMIVLDLRGISLQEMRSLTDLLKASSLVKV</sequence>
<evidence type="ECO:0000313" key="2">
    <source>
        <dbReference type="EMBL" id="AMK53472.1"/>
    </source>
</evidence>
<organism evidence="2 3">
    <name type="scientific">Faecalibaculum rodentium</name>
    <dbReference type="NCBI Taxonomy" id="1702221"/>
    <lineage>
        <taxon>Bacteria</taxon>
        <taxon>Bacillati</taxon>
        <taxon>Bacillota</taxon>
        <taxon>Erysipelotrichia</taxon>
        <taxon>Erysipelotrichales</taxon>
        <taxon>Erysipelotrichaceae</taxon>
        <taxon>Faecalibaculum</taxon>
    </lineage>
</organism>
<feature type="transmembrane region" description="Helical" evidence="1">
    <location>
        <begin position="25"/>
        <end position="45"/>
    </location>
</feature>
<evidence type="ECO:0000256" key="1">
    <source>
        <dbReference type="SAM" id="Phobius"/>
    </source>
</evidence>
<keyword evidence="1" id="KW-0472">Membrane</keyword>
<gene>
    <name evidence="2" type="ORF">AALO17_03380</name>
</gene>
<proteinExistence type="predicted"/>
<name>A0A140DS45_9FIRM</name>
<reference evidence="2 3" key="1">
    <citation type="journal article" date="2016" name="Gut Pathog.">
        <title>Whole genome sequencing of "Faecalibaculum rodentium" ALO17, isolated from C57BL/6J laboratory mouse feces.</title>
        <authorList>
            <person name="Lim S."/>
            <person name="Chang D.H."/>
            <person name="Ahn S."/>
            <person name="Kim B.C."/>
        </authorList>
    </citation>
    <scope>NUCLEOTIDE SEQUENCE [LARGE SCALE GENOMIC DNA]</scope>
    <source>
        <strain evidence="2 3">Alo17</strain>
    </source>
</reference>
<accession>A0A140DS45</accession>
<dbReference type="Proteomes" id="UP000069771">
    <property type="component" value="Chromosome"/>
</dbReference>
<feature type="transmembrane region" description="Helical" evidence="1">
    <location>
        <begin position="51"/>
        <end position="77"/>
    </location>
</feature>
<dbReference type="EMBL" id="CP011391">
    <property type="protein sequence ID" value="AMK53472.1"/>
    <property type="molecule type" value="Genomic_DNA"/>
</dbReference>
<dbReference type="RefSeq" id="WP_067554629.1">
    <property type="nucleotide sequence ID" value="NZ_CAKOCV010000014.1"/>
</dbReference>
<protein>
    <recommendedName>
        <fullName evidence="4">YcxB-like protein domain-containing protein</fullName>
    </recommendedName>
</protein>
<keyword evidence="1" id="KW-0812">Transmembrane</keyword>
<evidence type="ECO:0000313" key="3">
    <source>
        <dbReference type="Proteomes" id="UP000069771"/>
    </source>
</evidence>
<dbReference type="GeneID" id="78477204"/>
<evidence type="ECO:0008006" key="4">
    <source>
        <dbReference type="Google" id="ProtNLM"/>
    </source>
</evidence>
<keyword evidence="3" id="KW-1185">Reference proteome</keyword>
<dbReference type="STRING" id="1702221.AALO17_03380"/>
<dbReference type="KEGG" id="fro:AALO17_03380"/>
<dbReference type="AlphaFoldDB" id="A0A140DS45"/>